<keyword evidence="6 13" id="KW-0813">Transport</keyword>
<dbReference type="NCBIfam" id="TIGR01216">
    <property type="entry name" value="ATP_synt_epsi"/>
    <property type="match status" value="1"/>
</dbReference>
<evidence type="ECO:0000256" key="14">
    <source>
        <dbReference type="RuleBase" id="RU003656"/>
    </source>
</evidence>
<keyword evidence="13" id="KW-0375">Hydrogen ion transport</keyword>
<evidence type="ECO:0000256" key="2">
    <source>
        <dbReference type="ARBA" id="ARBA00004202"/>
    </source>
</evidence>
<dbReference type="InterPro" id="IPR001469">
    <property type="entry name" value="ATP_synth_F1_dsu/esu"/>
</dbReference>
<reference evidence="18 19" key="1">
    <citation type="submission" date="2020-12" db="EMBL/GenBank/DDBJ databases">
        <title>Oil enriched cultivation method for isolating marine PHA-producing bacteria.</title>
        <authorList>
            <person name="Zheng W."/>
            <person name="Yu S."/>
            <person name="Huang Y."/>
        </authorList>
    </citation>
    <scope>NUCLEOTIDE SEQUENCE [LARGE SCALE GENOMIC DNA]</scope>
    <source>
        <strain evidence="18 19">SN0-2</strain>
    </source>
</reference>
<evidence type="ECO:0000256" key="12">
    <source>
        <dbReference type="ARBA" id="ARBA00031795"/>
    </source>
</evidence>
<comment type="caution">
    <text evidence="18">The sequence shown here is derived from an EMBL/GenBank/DDBJ whole genome shotgun (WGS) entry which is preliminary data.</text>
</comment>
<keyword evidence="10 13" id="KW-0066">ATP synthesis</keyword>
<evidence type="ECO:0000256" key="8">
    <source>
        <dbReference type="ARBA" id="ARBA00023136"/>
    </source>
</evidence>
<accession>A0ABS3E2Q1</accession>
<evidence type="ECO:0000256" key="6">
    <source>
        <dbReference type="ARBA" id="ARBA00022448"/>
    </source>
</evidence>
<name>A0ABS3E2Q1_9GAMM</name>
<evidence type="ECO:0000313" key="19">
    <source>
        <dbReference type="Proteomes" id="UP000664293"/>
    </source>
</evidence>
<dbReference type="SUPFAM" id="SSF46604">
    <property type="entry name" value="Epsilon subunit of F1F0-ATP synthase C-terminal domain"/>
    <property type="match status" value="1"/>
</dbReference>
<comment type="similarity">
    <text evidence="3 13 14">Belongs to the ATPase epsilon chain family.</text>
</comment>
<comment type="function">
    <text evidence="1 13">Produces ATP from ADP in the presence of a proton gradient across the membrane.</text>
</comment>
<dbReference type="SUPFAM" id="SSF51344">
    <property type="entry name" value="Epsilon subunit of F1F0-ATP synthase N-terminal domain"/>
    <property type="match status" value="1"/>
</dbReference>
<evidence type="ECO:0000259" key="17">
    <source>
        <dbReference type="Pfam" id="PF02823"/>
    </source>
</evidence>
<evidence type="ECO:0000256" key="13">
    <source>
        <dbReference type="HAMAP-Rule" id="MF_00530"/>
    </source>
</evidence>
<dbReference type="InterPro" id="IPR036771">
    <property type="entry name" value="ATPsynth_dsu/esu_N"/>
</dbReference>
<evidence type="ECO:0000256" key="10">
    <source>
        <dbReference type="ARBA" id="ARBA00023310"/>
    </source>
</evidence>
<dbReference type="Proteomes" id="UP000664293">
    <property type="component" value="Unassembled WGS sequence"/>
</dbReference>
<evidence type="ECO:0000256" key="15">
    <source>
        <dbReference type="SAM" id="Coils"/>
    </source>
</evidence>
<dbReference type="EMBL" id="JAEKJR010000001">
    <property type="protein sequence ID" value="MBN8429577.1"/>
    <property type="molecule type" value="Genomic_DNA"/>
</dbReference>
<evidence type="ECO:0000256" key="7">
    <source>
        <dbReference type="ARBA" id="ARBA00023065"/>
    </source>
</evidence>
<evidence type="ECO:0000256" key="4">
    <source>
        <dbReference type="ARBA" id="ARBA00011648"/>
    </source>
</evidence>
<dbReference type="CDD" id="cd12152">
    <property type="entry name" value="F1-ATPase_delta"/>
    <property type="match status" value="1"/>
</dbReference>
<keyword evidence="15" id="KW-0175">Coiled coil</keyword>
<keyword evidence="13" id="KW-1003">Cell membrane</keyword>
<evidence type="ECO:0000256" key="9">
    <source>
        <dbReference type="ARBA" id="ARBA00023196"/>
    </source>
</evidence>
<dbReference type="Gene3D" id="2.60.15.10">
    <property type="entry name" value="F0F1 ATP synthase delta/epsilon subunit, N-terminal"/>
    <property type="match status" value="1"/>
</dbReference>
<feature type="domain" description="ATP synthase F1 complex delta/epsilon subunit N-terminal" evidence="17">
    <location>
        <begin position="6"/>
        <end position="83"/>
    </location>
</feature>
<evidence type="ECO:0000259" key="16">
    <source>
        <dbReference type="Pfam" id="PF00401"/>
    </source>
</evidence>
<dbReference type="RefSeq" id="WP_066959807.1">
    <property type="nucleotide sequence ID" value="NZ_JAEKJR010000001.1"/>
</dbReference>
<dbReference type="Pfam" id="PF00401">
    <property type="entry name" value="ATP-synt_DE"/>
    <property type="match status" value="1"/>
</dbReference>
<comment type="subcellular location">
    <subcellularLocation>
        <location evidence="2 13">Cell membrane</location>
        <topology evidence="2 13">Peripheral membrane protein</topology>
    </subcellularLocation>
</comment>
<sequence>MAMTVHCDIVSAEESLFSGLVKMVIVSGVEGELGISYGHAQLLTHLKPGPVRIIKDNGDEEVLFLSGGYAEIQPNMVTILADLAEREIDEDAAQKAREEAEHALRSAPADIDYARISAQLAEAEARLRTMQAIRKAAGK</sequence>
<organism evidence="18 19">
    <name type="scientific">Microbulbifer salipaludis</name>
    <dbReference type="NCBI Taxonomy" id="187980"/>
    <lineage>
        <taxon>Bacteria</taxon>
        <taxon>Pseudomonadati</taxon>
        <taxon>Pseudomonadota</taxon>
        <taxon>Gammaproteobacteria</taxon>
        <taxon>Cellvibrionales</taxon>
        <taxon>Microbulbiferaceae</taxon>
        <taxon>Microbulbifer</taxon>
    </lineage>
</organism>
<keyword evidence="19" id="KW-1185">Reference proteome</keyword>
<dbReference type="HAMAP" id="MF_00530">
    <property type="entry name" value="ATP_synth_epsil_bac"/>
    <property type="match status" value="1"/>
</dbReference>
<dbReference type="InterPro" id="IPR020546">
    <property type="entry name" value="ATP_synth_F1_dsu/esu_N"/>
</dbReference>
<dbReference type="InterPro" id="IPR020547">
    <property type="entry name" value="ATP_synth_F1_esu_C"/>
</dbReference>
<keyword evidence="9 13" id="KW-0139">CF(1)</keyword>
<dbReference type="Gene3D" id="1.20.5.440">
    <property type="entry name" value="ATP synthase delta/epsilon subunit, C-terminal domain"/>
    <property type="match status" value="1"/>
</dbReference>
<keyword evidence="8 13" id="KW-0472">Membrane</keyword>
<gene>
    <name evidence="13" type="primary">atpC</name>
    <name evidence="18" type="ORF">JF535_01810</name>
</gene>
<dbReference type="NCBIfam" id="NF001847">
    <property type="entry name" value="PRK00571.1-4"/>
    <property type="match status" value="1"/>
</dbReference>
<evidence type="ECO:0000256" key="1">
    <source>
        <dbReference type="ARBA" id="ARBA00003543"/>
    </source>
</evidence>
<comment type="subunit">
    <text evidence="4 13 14">F-type ATPases have 2 components, CF(1) - the catalytic core - and CF(0) - the membrane proton channel. CF(1) has five subunits: alpha(3), beta(3), gamma(1), delta(1), epsilon(1). CF(0) has three main subunits: a, b and c.</text>
</comment>
<evidence type="ECO:0000256" key="3">
    <source>
        <dbReference type="ARBA" id="ARBA00005712"/>
    </source>
</evidence>
<evidence type="ECO:0000256" key="5">
    <source>
        <dbReference type="ARBA" id="ARBA00014480"/>
    </source>
</evidence>
<evidence type="ECO:0000256" key="11">
    <source>
        <dbReference type="ARBA" id="ARBA00030215"/>
    </source>
</evidence>
<dbReference type="PANTHER" id="PTHR13822">
    <property type="entry name" value="ATP SYNTHASE DELTA/EPSILON CHAIN"/>
    <property type="match status" value="1"/>
</dbReference>
<protein>
    <recommendedName>
        <fullName evidence="5 13">ATP synthase epsilon chain</fullName>
    </recommendedName>
    <alternativeName>
        <fullName evidence="12 13">ATP synthase F1 sector epsilon subunit</fullName>
    </alternativeName>
    <alternativeName>
        <fullName evidence="11 13">F-ATPase epsilon subunit</fullName>
    </alternativeName>
</protein>
<feature type="domain" description="ATP synthase epsilon subunit C-terminal" evidence="16">
    <location>
        <begin position="87"/>
        <end position="129"/>
    </location>
</feature>
<proteinExistence type="inferred from homology"/>
<dbReference type="PANTHER" id="PTHR13822:SF10">
    <property type="entry name" value="ATP SYNTHASE EPSILON CHAIN, CHLOROPLASTIC"/>
    <property type="match status" value="1"/>
</dbReference>
<feature type="coiled-coil region" evidence="15">
    <location>
        <begin position="81"/>
        <end position="133"/>
    </location>
</feature>
<dbReference type="Pfam" id="PF02823">
    <property type="entry name" value="ATP-synt_DE_N"/>
    <property type="match status" value="1"/>
</dbReference>
<keyword evidence="7 13" id="KW-0406">Ion transport</keyword>
<dbReference type="InterPro" id="IPR036794">
    <property type="entry name" value="ATP_F1_dsu/esu_C_sf"/>
</dbReference>
<evidence type="ECO:0000313" key="18">
    <source>
        <dbReference type="EMBL" id="MBN8429577.1"/>
    </source>
</evidence>